<dbReference type="Pfam" id="PF13649">
    <property type="entry name" value="Methyltransf_25"/>
    <property type="match status" value="1"/>
</dbReference>
<organism evidence="3 4">
    <name type="scientific">Leuconostoc kimchii</name>
    <dbReference type="NCBI Taxonomy" id="136609"/>
    <lineage>
        <taxon>Bacteria</taxon>
        <taxon>Bacillati</taxon>
        <taxon>Bacillota</taxon>
        <taxon>Bacilli</taxon>
        <taxon>Lactobacillales</taxon>
        <taxon>Lactobacillaceae</taxon>
        <taxon>Leuconostoc</taxon>
    </lineage>
</organism>
<feature type="domain" description="Methyltransferase" evidence="2">
    <location>
        <begin position="42"/>
        <end position="138"/>
    </location>
</feature>
<keyword evidence="3" id="KW-0489">Methyltransferase</keyword>
<dbReference type="Gene3D" id="3.40.50.150">
    <property type="entry name" value="Vaccinia Virus protein VP39"/>
    <property type="match status" value="1"/>
</dbReference>
<keyword evidence="1" id="KW-0808">Transferase</keyword>
<proteinExistence type="predicted"/>
<evidence type="ECO:0000256" key="1">
    <source>
        <dbReference type="ARBA" id="ARBA00022679"/>
    </source>
</evidence>
<dbReference type="RefSeq" id="WP_013103278.1">
    <property type="nucleotide sequence ID" value="NZ_CP037939.1"/>
</dbReference>
<evidence type="ECO:0000313" key="4">
    <source>
        <dbReference type="Proteomes" id="UP000295756"/>
    </source>
</evidence>
<dbReference type="CDD" id="cd02440">
    <property type="entry name" value="AdoMet_MTases"/>
    <property type="match status" value="1"/>
</dbReference>
<dbReference type="EMBL" id="CP037939">
    <property type="protein sequence ID" value="QBR47136.1"/>
    <property type="molecule type" value="Genomic_DNA"/>
</dbReference>
<dbReference type="InterPro" id="IPR041698">
    <property type="entry name" value="Methyltransf_25"/>
</dbReference>
<accession>A0ABX5SLU8</accession>
<dbReference type="SUPFAM" id="SSF53335">
    <property type="entry name" value="S-adenosyl-L-methionine-dependent methyltransferases"/>
    <property type="match status" value="1"/>
</dbReference>
<name>A0ABX5SLU8_9LACO</name>
<dbReference type="GO" id="GO:0032259">
    <property type="term" value="P:methylation"/>
    <property type="evidence" value="ECO:0007669"/>
    <property type="project" value="UniProtKB-KW"/>
</dbReference>
<gene>
    <name evidence="3" type="ORF">EW139_02980</name>
</gene>
<dbReference type="Proteomes" id="UP000295756">
    <property type="component" value="Chromosome"/>
</dbReference>
<dbReference type="InterPro" id="IPR029063">
    <property type="entry name" value="SAM-dependent_MTases_sf"/>
</dbReference>
<reference evidence="3 4" key="1">
    <citation type="submission" date="2019-03" db="EMBL/GenBank/DDBJ databases">
        <title>Complete Genome Sequence of Leuconostoc kimchii strain NKJ218 Isolated from Homemade Kimchi.</title>
        <authorList>
            <person name="Jung J.Y."/>
            <person name="Jin H.M."/>
            <person name="Jung J.-W."/>
            <person name="Lee S.-Y."/>
            <person name="Ryu B.-G."/>
            <person name="Han S.-S."/>
            <person name="Kang H.K."/>
            <person name="Choi H.W."/>
            <person name="Chung E.J."/>
            <person name="Choi K.-M."/>
        </authorList>
    </citation>
    <scope>NUCLEOTIDE SEQUENCE [LARGE SCALE GENOMIC DNA]</scope>
    <source>
        <strain evidence="3 4">NKJ218</strain>
    </source>
</reference>
<dbReference type="PANTHER" id="PTHR43861">
    <property type="entry name" value="TRANS-ACONITATE 2-METHYLTRANSFERASE-RELATED"/>
    <property type="match status" value="1"/>
</dbReference>
<keyword evidence="4" id="KW-1185">Reference proteome</keyword>
<evidence type="ECO:0000313" key="3">
    <source>
        <dbReference type="EMBL" id="QBR47136.1"/>
    </source>
</evidence>
<dbReference type="GO" id="GO:0008168">
    <property type="term" value="F:methyltransferase activity"/>
    <property type="evidence" value="ECO:0007669"/>
    <property type="project" value="UniProtKB-KW"/>
</dbReference>
<dbReference type="Gene3D" id="2.20.25.110">
    <property type="entry name" value="S-adenosyl-L-methionine-dependent methyltransferases"/>
    <property type="match status" value="1"/>
</dbReference>
<protein>
    <submittedName>
        <fullName evidence="3">Class I SAM-dependent methyltransferase</fullName>
    </submittedName>
</protein>
<sequence>MANKNIKENYSTFAEKYDNLFNDDLYQDWANFVVDNTQAGRVLDLGGGAGRLAVLLAQQHYQVDILDLSSEMLSLAQKHAFDAGVDVSLIQADMREWSDWQAEYATIISFADALNYLPNLVDFRATLEQVFDHLEAGGQFLFDVITPYQVNVLYDNYYYNNDDDEDNIFMWTSYPGETANSVDHDLKFFVYDEKIDGFKILREIHHEQTYSLANYQHELERAGFKNISVSADFGKQTVNDTTQRWFFKAVKS</sequence>
<evidence type="ECO:0000259" key="2">
    <source>
        <dbReference type="Pfam" id="PF13649"/>
    </source>
</evidence>